<feature type="compositionally biased region" description="Pro residues" evidence="4">
    <location>
        <begin position="564"/>
        <end position="573"/>
    </location>
</feature>
<evidence type="ECO:0000313" key="6">
    <source>
        <dbReference type="EMBL" id="ORY33450.1"/>
    </source>
</evidence>
<dbReference type="SMART" id="SM00547">
    <property type="entry name" value="ZnF_RBZ"/>
    <property type="match status" value="3"/>
</dbReference>
<feature type="compositionally biased region" description="Acidic residues" evidence="4">
    <location>
        <begin position="548"/>
        <end position="558"/>
    </location>
</feature>
<feature type="region of interest" description="Disordered" evidence="4">
    <location>
        <begin position="438"/>
        <end position="507"/>
    </location>
</feature>
<gene>
    <name evidence="6" type="ORF">BCR39DRAFT_557135</name>
</gene>
<feature type="region of interest" description="Disordered" evidence="4">
    <location>
        <begin position="812"/>
        <end position="853"/>
    </location>
</feature>
<keyword evidence="1" id="KW-0479">Metal-binding</keyword>
<feature type="compositionally biased region" description="Low complexity" evidence="4">
    <location>
        <begin position="265"/>
        <end position="282"/>
    </location>
</feature>
<accession>A0A1Y2BFW6</accession>
<reference evidence="6 7" key="1">
    <citation type="submission" date="2016-07" db="EMBL/GenBank/DDBJ databases">
        <title>Pervasive Adenine N6-methylation of Active Genes in Fungi.</title>
        <authorList>
            <consortium name="DOE Joint Genome Institute"/>
            <person name="Mondo S.J."/>
            <person name="Dannebaum R.O."/>
            <person name="Kuo R.C."/>
            <person name="Labutti K."/>
            <person name="Haridas S."/>
            <person name="Kuo A."/>
            <person name="Salamov A."/>
            <person name="Ahrendt S.R."/>
            <person name="Lipzen A."/>
            <person name="Sullivan W."/>
            <person name="Andreopoulos W.B."/>
            <person name="Clum A."/>
            <person name="Lindquist E."/>
            <person name="Daum C."/>
            <person name="Ramamoorthy G.K."/>
            <person name="Gryganskyi A."/>
            <person name="Culley D."/>
            <person name="Magnuson J.K."/>
            <person name="James T.Y."/>
            <person name="O'Malley M.A."/>
            <person name="Stajich J.E."/>
            <person name="Spatafora J.W."/>
            <person name="Visel A."/>
            <person name="Grigoriev I.V."/>
        </authorList>
    </citation>
    <scope>NUCLEOTIDE SEQUENCE [LARGE SCALE GENOMIC DNA]</scope>
    <source>
        <strain evidence="6 7">68-887.2</strain>
    </source>
</reference>
<evidence type="ECO:0000256" key="3">
    <source>
        <dbReference type="ARBA" id="ARBA00022833"/>
    </source>
</evidence>
<feature type="region of interest" description="Disordered" evidence="4">
    <location>
        <begin position="258"/>
        <end position="290"/>
    </location>
</feature>
<protein>
    <recommendedName>
        <fullName evidence="5">RanBP2-type domain-containing protein</fullName>
    </recommendedName>
</protein>
<dbReference type="InParanoid" id="A0A1Y2BFW6"/>
<keyword evidence="7" id="KW-1185">Reference proteome</keyword>
<feature type="region of interest" description="Disordered" evidence="4">
    <location>
        <begin position="519"/>
        <end position="573"/>
    </location>
</feature>
<dbReference type="Pfam" id="PF00641">
    <property type="entry name" value="Zn_ribbon_RanBP"/>
    <property type="match status" value="2"/>
</dbReference>
<evidence type="ECO:0000256" key="4">
    <source>
        <dbReference type="SAM" id="MobiDB-lite"/>
    </source>
</evidence>
<feature type="compositionally biased region" description="Polar residues" evidence="4">
    <location>
        <begin position="470"/>
        <end position="479"/>
    </location>
</feature>
<feature type="region of interest" description="Disordered" evidence="4">
    <location>
        <begin position="399"/>
        <end position="420"/>
    </location>
</feature>
<dbReference type="STRING" id="71784.A0A1Y2BFW6"/>
<dbReference type="GO" id="GO:0008270">
    <property type="term" value="F:zinc ion binding"/>
    <property type="evidence" value="ECO:0007669"/>
    <property type="project" value="UniProtKB-KW"/>
</dbReference>
<evidence type="ECO:0000313" key="7">
    <source>
        <dbReference type="Proteomes" id="UP000193986"/>
    </source>
</evidence>
<dbReference type="InterPro" id="IPR001876">
    <property type="entry name" value="Znf_RanBP2"/>
</dbReference>
<feature type="compositionally biased region" description="Low complexity" evidence="4">
    <location>
        <begin position="173"/>
        <end position="186"/>
    </location>
</feature>
<feature type="domain" description="RanBP2-type" evidence="5">
    <location>
        <begin position="748"/>
        <end position="773"/>
    </location>
</feature>
<proteinExistence type="predicted"/>
<dbReference type="AlphaFoldDB" id="A0A1Y2BFW6"/>
<name>A0A1Y2BFW6_9TREE</name>
<evidence type="ECO:0000256" key="2">
    <source>
        <dbReference type="ARBA" id="ARBA00022771"/>
    </source>
</evidence>
<feature type="compositionally biased region" description="Polar residues" evidence="4">
    <location>
        <begin position="814"/>
        <end position="824"/>
    </location>
</feature>
<feature type="compositionally biased region" description="Low complexity" evidence="4">
    <location>
        <begin position="460"/>
        <end position="469"/>
    </location>
</feature>
<evidence type="ECO:0000256" key="1">
    <source>
        <dbReference type="ARBA" id="ARBA00022723"/>
    </source>
</evidence>
<sequence length="881" mass="92287">MLSHVPSFFSRSSASILPTTHQDIAEARSESGSEDEWNGEPPVAMDGEDVFDLAAAGGRTGKEFEARAADWRAKGEIPGGRRQAARQNLLGTVTLSSIEPTSPKMPGYLGSMKSSPSMPALTIPSSRERATSPLGQNSHLPSRSPIASFAAAIGTTTASARPQTVPPPRLQVSTPTSTPRPASTGPISAPTPGTVGATAGSRALSAFLEAKRGQNLLPEDIEVIESLTRNMKAESLNGSPPRAPPVEHVATGGWSAGTFTPRTTRPLPSSASSVVATPSRPSHNLAETPGSVFSLGRAPALPTPNARVTYLGPGMSPRRMLKKPRGSLKPLSLGTEDEGAALKKRRVERVINGGVSQEDIPPVPSLPDGVLNNSVSTPNLSSSLNKEKRQVISVAVPVRPTPFNTPNRSTSSRPDPVSVGKKRAADIMKELIEAEIGPLEEGPTSDKRDFMIINPYDAGTPASSASSTPKPNGQISSPRKSLLRSSIKGKGKEAMRGAAAKLAEHNTPRRKLTVLEIIQGKRPWGEPSSHADAPTPPRRHQVEASSEERDEMEVDLDTEALSPAPTPKEPTPEPAAVQKTFARIPDPEPIQPFKVPELTLASQPIPSFQSSSSFSQTFESPTQNAALAAAKPAPKPTFTLSSPAVPQAADEDAAPFDFSGRATKTANKPKGAQALFLSAKDAALAVDKVALPFYTFTVELPSSEDDAHANAKAEAAKRSSPSYTFNLDDSAMLASTPQSKSASSAPATTWTCSLCMLQNPVTATEKCTICEAPKPKPASAPAPAATWTCSLCMLQNPASATEKCTICEAPKSKPVSNKATSATPKSAPMFSSPLATQPPVTASSSVSSSPAPGAQWRCGLCGLLNPDSAKVKCTICENPRG</sequence>
<dbReference type="EMBL" id="MCFC01000006">
    <property type="protein sequence ID" value="ORY33450.1"/>
    <property type="molecule type" value="Genomic_DNA"/>
</dbReference>
<comment type="caution">
    <text evidence="6">The sequence shown here is derived from an EMBL/GenBank/DDBJ whole genome shotgun (WGS) entry which is preliminary data.</text>
</comment>
<dbReference type="OrthoDB" id="79830at2759"/>
<keyword evidence="3" id="KW-0862">Zinc</keyword>
<dbReference type="Gene3D" id="4.10.1060.10">
    <property type="entry name" value="Zinc finger, RanBP2-type"/>
    <property type="match status" value="3"/>
</dbReference>
<feature type="compositionally biased region" description="Polar residues" evidence="4">
    <location>
        <begin position="402"/>
        <end position="413"/>
    </location>
</feature>
<feature type="domain" description="RanBP2-type" evidence="5">
    <location>
        <begin position="785"/>
        <end position="810"/>
    </location>
</feature>
<keyword evidence="2" id="KW-0863">Zinc-finger</keyword>
<feature type="domain" description="RanBP2-type" evidence="5">
    <location>
        <begin position="854"/>
        <end position="879"/>
    </location>
</feature>
<feature type="compositionally biased region" description="Low complexity" evidence="4">
    <location>
        <begin position="838"/>
        <end position="852"/>
    </location>
</feature>
<feature type="region of interest" description="Disordered" evidence="4">
    <location>
        <begin position="312"/>
        <end position="333"/>
    </location>
</feature>
<dbReference type="Proteomes" id="UP000193986">
    <property type="component" value="Unassembled WGS sequence"/>
</dbReference>
<organism evidence="6 7">
    <name type="scientific">Naematelia encephala</name>
    <dbReference type="NCBI Taxonomy" id="71784"/>
    <lineage>
        <taxon>Eukaryota</taxon>
        <taxon>Fungi</taxon>
        <taxon>Dikarya</taxon>
        <taxon>Basidiomycota</taxon>
        <taxon>Agaricomycotina</taxon>
        <taxon>Tremellomycetes</taxon>
        <taxon>Tremellales</taxon>
        <taxon>Naemateliaceae</taxon>
        <taxon>Naematelia</taxon>
    </lineage>
</organism>
<feature type="region of interest" description="Disordered" evidence="4">
    <location>
        <begin position="157"/>
        <end position="197"/>
    </location>
</feature>
<feature type="region of interest" description="Disordered" evidence="4">
    <location>
        <begin position="113"/>
        <end position="143"/>
    </location>
</feature>
<evidence type="ECO:0000259" key="5">
    <source>
        <dbReference type="SMART" id="SM00547"/>
    </source>
</evidence>